<organism evidence="2 3">
    <name type="scientific">Prauserella isguenensis</name>
    <dbReference type="NCBI Taxonomy" id="1470180"/>
    <lineage>
        <taxon>Bacteria</taxon>
        <taxon>Bacillati</taxon>
        <taxon>Actinomycetota</taxon>
        <taxon>Actinomycetes</taxon>
        <taxon>Pseudonocardiales</taxon>
        <taxon>Pseudonocardiaceae</taxon>
        <taxon>Prauserella</taxon>
    </lineage>
</organism>
<name>A0A839S316_9PSEU</name>
<dbReference type="Proteomes" id="UP000550714">
    <property type="component" value="Unassembled WGS sequence"/>
</dbReference>
<comment type="caution">
    <text evidence="2">The sequence shown here is derived from an EMBL/GenBank/DDBJ whole genome shotgun (WGS) entry which is preliminary data.</text>
</comment>
<evidence type="ECO:0000313" key="3">
    <source>
        <dbReference type="Proteomes" id="UP000550714"/>
    </source>
</evidence>
<keyword evidence="1" id="KW-1133">Transmembrane helix</keyword>
<evidence type="ECO:0000256" key="1">
    <source>
        <dbReference type="SAM" id="Phobius"/>
    </source>
</evidence>
<accession>A0A839S316</accession>
<evidence type="ECO:0000313" key="2">
    <source>
        <dbReference type="EMBL" id="MBB3051149.1"/>
    </source>
</evidence>
<proteinExistence type="predicted"/>
<keyword evidence="1" id="KW-0472">Membrane</keyword>
<dbReference type="EMBL" id="JACHWU010000002">
    <property type="protein sequence ID" value="MBB3051149.1"/>
    <property type="molecule type" value="Genomic_DNA"/>
</dbReference>
<keyword evidence="3" id="KW-1185">Reference proteome</keyword>
<feature type="transmembrane region" description="Helical" evidence="1">
    <location>
        <begin position="7"/>
        <end position="28"/>
    </location>
</feature>
<sequence length="73" mass="8426">MWRWGFFVWRAWLVGKYAVPALLLLWMIHTAQGFSPLFWSAAVVFGCVGLGLWLGVAELREREFGKIGKDKVR</sequence>
<dbReference type="RefSeq" id="WP_183652490.1">
    <property type="nucleotide sequence ID" value="NZ_JACHWU010000002.1"/>
</dbReference>
<dbReference type="AlphaFoldDB" id="A0A839S316"/>
<gene>
    <name evidence="2" type="ORF">FHS23_002172</name>
</gene>
<reference evidence="2 3" key="1">
    <citation type="submission" date="2020-08" db="EMBL/GenBank/DDBJ databases">
        <title>Genomic Encyclopedia of Type Strains, Phase III (KMG-III): the genomes of soil and plant-associated and newly described type strains.</title>
        <authorList>
            <person name="Whitman W."/>
        </authorList>
    </citation>
    <scope>NUCLEOTIDE SEQUENCE [LARGE SCALE GENOMIC DNA]</scope>
    <source>
        <strain evidence="2 3">CECT 8577</strain>
    </source>
</reference>
<keyword evidence="1" id="KW-0812">Transmembrane</keyword>
<feature type="transmembrane region" description="Helical" evidence="1">
    <location>
        <begin position="34"/>
        <end position="56"/>
    </location>
</feature>
<protein>
    <submittedName>
        <fullName evidence="2">Uncharacterized protein</fullName>
    </submittedName>
</protein>